<dbReference type="EMBL" id="AM849034">
    <property type="protein sequence ID" value="CAQ02496.1"/>
    <property type="molecule type" value="Genomic_DNA"/>
</dbReference>
<feature type="compositionally biased region" description="Low complexity" evidence="1">
    <location>
        <begin position="21"/>
        <end position="32"/>
    </location>
</feature>
<feature type="transmembrane region" description="Helical" evidence="2">
    <location>
        <begin position="215"/>
        <end position="239"/>
    </location>
</feature>
<name>B0RH20_CLASE</name>
<organism evidence="3 4">
    <name type="scientific">Clavibacter sepedonicus</name>
    <name type="common">Clavibacter michiganensis subsp. sepedonicus</name>
    <dbReference type="NCBI Taxonomy" id="31964"/>
    <lineage>
        <taxon>Bacteria</taxon>
        <taxon>Bacillati</taxon>
        <taxon>Actinomycetota</taxon>
        <taxon>Actinomycetes</taxon>
        <taxon>Micrococcales</taxon>
        <taxon>Microbacteriaceae</taxon>
        <taxon>Clavibacter</taxon>
    </lineage>
</organism>
<dbReference type="Pfam" id="PF19779">
    <property type="entry name" value="DUF6264"/>
    <property type="match status" value="1"/>
</dbReference>
<dbReference type="AlphaFoldDB" id="B0RH20"/>
<dbReference type="GeneID" id="29471223"/>
<dbReference type="HOGENOM" id="CLU_1000025_0_0_11"/>
<dbReference type="InterPro" id="IPR046231">
    <property type="entry name" value="DUF6264"/>
</dbReference>
<feature type="transmembrane region" description="Helical" evidence="2">
    <location>
        <begin position="167"/>
        <end position="187"/>
    </location>
</feature>
<dbReference type="Proteomes" id="UP000001318">
    <property type="component" value="Chromosome"/>
</dbReference>
<evidence type="ECO:0000313" key="4">
    <source>
        <dbReference type="Proteomes" id="UP000001318"/>
    </source>
</evidence>
<feature type="region of interest" description="Disordered" evidence="1">
    <location>
        <begin position="49"/>
        <end position="159"/>
    </location>
</feature>
<keyword evidence="4" id="KW-1185">Reference proteome</keyword>
<keyword evidence="2" id="KW-0472">Membrane</keyword>
<evidence type="ECO:0000256" key="1">
    <source>
        <dbReference type="SAM" id="MobiDB-lite"/>
    </source>
</evidence>
<feature type="compositionally biased region" description="Low complexity" evidence="1">
    <location>
        <begin position="70"/>
        <end position="80"/>
    </location>
</feature>
<feature type="compositionally biased region" description="Basic and acidic residues" evidence="1">
    <location>
        <begin position="146"/>
        <end position="159"/>
    </location>
</feature>
<reference evidence="3 4" key="1">
    <citation type="journal article" date="2008" name="J. Bacteriol.">
        <title>Genome of the actinomycete plant pathogen Clavibacter michiganensis subsp. sepedonicus suggests recent niche adaptation.</title>
        <authorList>
            <person name="Bentley S.D."/>
            <person name="Corton C."/>
            <person name="Brown S.E."/>
            <person name="Barron A."/>
            <person name="Clark L."/>
            <person name="Doggett J."/>
            <person name="Harris B."/>
            <person name="Ormond D."/>
            <person name="Quail M.A."/>
            <person name="May G."/>
            <person name="Francis D."/>
            <person name="Knudson D."/>
            <person name="Parkhill J."/>
            <person name="Ishimaru C.A."/>
        </authorList>
    </citation>
    <scope>NUCLEOTIDE SEQUENCE [LARGE SCALE GENOMIC DNA]</scope>
    <source>
        <strain evidence="4">ATCC 33113 / DSM 20744 / JCM 9667 / LMG 2889 / ICMP 2535 / C-1</strain>
    </source>
</reference>
<feature type="compositionally biased region" description="Basic and acidic residues" evidence="1">
    <location>
        <begin position="82"/>
        <end position="119"/>
    </location>
</feature>
<accession>B0RH20</accession>
<proteinExistence type="predicted"/>
<dbReference type="STRING" id="31964.CMS2414"/>
<dbReference type="OrthoDB" id="5126345at2"/>
<evidence type="ECO:0000256" key="2">
    <source>
        <dbReference type="SAM" id="Phobius"/>
    </source>
</evidence>
<feature type="transmembrane region" description="Helical" evidence="2">
    <location>
        <begin position="246"/>
        <end position="270"/>
    </location>
</feature>
<protein>
    <submittedName>
        <fullName evidence="3">Uncharacterized protein</fullName>
    </submittedName>
</protein>
<keyword evidence="2" id="KW-1133">Transmembrane helix</keyword>
<keyword evidence="2" id="KW-0812">Transmembrane</keyword>
<sequence length="283" mass="29410">MSDDDGTRRPGRPAPRYGEYASPSSADAGGSSELSEADARIVAEAAEYRRAQAARDAPASAGRGGKKGGKASAPQTLAEQMAEERKAARERQQAERRDAEKAAADARRVAEKSAAAERRGARRSPGSAPASDPTSAAGSGATPGTRPERPDYLAGQEPRRAPRRFDAAITVGLLAAGLVNVVGSIGANADPSRAINQSYALFGGGTYEVTPQTSVIGIAVNVVNIVVFVLAAWIALELVKRKRLAFWVPIAGAVVATVITSVLVLTLILADPAFQQIMANRGP</sequence>
<dbReference type="eggNOG" id="ENOG502ZX46">
    <property type="taxonomic scope" value="Bacteria"/>
</dbReference>
<dbReference type="KEGG" id="cms:CMS2414"/>
<feature type="region of interest" description="Disordered" evidence="1">
    <location>
        <begin position="1"/>
        <end position="37"/>
    </location>
</feature>
<dbReference type="RefSeq" id="WP_012299685.1">
    <property type="nucleotide sequence ID" value="NC_010407.1"/>
</dbReference>
<evidence type="ECO:0000313" key="3">
    <source>
        <dbReference type="EMBL" id="CAQ02496.1"/>
    </source>
</evidence>
<gene>
    <name evidence="3" type="ordered locus">CMS2414</name>
</gene>